<dbReference type="PROSITE" id="PS00109">
    <property type="entry name" value="PROTEIN_KINASE_TYR"/>
    <property type="match status" value="1"/>
</dbReference>
<proteinExistence type="predicted"/>
<comment type="catalytic activity">
    <reaction evidence="14">
        <text>L-seryl-[protein] + ATP = O-phospho-L-seryl-[protein] + ADP + H(+)</text>
        <dbReference type="Rhea" id="RHEA:17989"/>
        <dbReference type="Rhea" id="RHEA-COMP:9863"/>
        <dbReference type="Rhea" id="RHEA-COMP:11604"/>
        <dbReference type="ChEBI" id="CHEBI:15378"/>
        <dbReference type="ChEBI" id="CHEBI:29999"/>
        <dbReference type="ChEBI" id="CHEBI:30616"/>
        <dbReference type="ChEBI" id="CHEBI:83421"/>
        <dbReference type="ChEBI" id="CHEBI:456216"/>
        <dbReference type="EC" id="2.7.11.1"/>
    </reaction>
</comment>
<evidence type="ECO:0000256" key="3">
    <source>
        <dbReference type="ARBA" id="ARBA00012513"/>
    </source>
</evidence>
<dbReference type="EC" id="2.7.11.1" evidence="3"/>
<evidence type="ECO:0000256" key="12">
    <source>
        <dbReference type="ARBA" id="ARBA00033194"/>
    </source>
</evidence>
<protein>
    <recommendedName>
        <fullName evidence="5">EKC/KEOPS complex subunit BUD32</fullName>
        <ecNumber evidence="3">2.7.11.1</ecNumber>
    </recommendedName>
    <alternativeName>
        <fullName evidence="11 12">Atypical Serine/threonine protein kinase BUD32</fullName>
    </alternativeName>
    <alternativeName>
        <fullName evidence="4">EKC/KEOPS complex subunit bud32</fullName>
    </alternativeName>
</protein>
<evidence type="ECO:0000313" key="17">
    <source>
        <dbReference type="EMBL" id="PMD42321.1"/>
    </source>
</evidence>
<keyword evidence="10" id="KW-0067">ATP-binding</keyword>
<evidence type="ECO:0000256" key="7">
    <source>
        <dbReference type="ARBA" id="ARBA00022679"/>
    </source>
</evidence>
<sequence>MRLRNNSRQTKSRPRRPLQTSTNSYATQPPQTLQGYEAKPITPPQSAGLRGSYRCIVDYNHQPFSITWLGSPEYPDLITFPFLKNVEVSSVHQSYEIAAIWKDSTILDYGSHASIRITEHHRFPILKLAHSDDLSIKLIQHEFDILVELAKLGLPVVEIDQQPILDNGIACGYRMKKLSTLEPSELQSRAGDIKQTLDRLHSAGFSHGDFSPSNIMMDEGGHLILIDFSFAGRIGRAVPSFFPSWVYTDGIYGIGSDIERFDRYTVPI</sequence>
<dbReference type="Gene3D" id="1.10.510.10">
    <property type="entry name" value="Transferase(Phosphotransferase) domain 1"/>
    <property type="match status" value="1"/>
</dbReference>
<keyword evidence="18" id="KW-1185">Reference proteome</keyword>
<comment type="catalytic activity">
    <reaction evidence="13">
        <text>L-threonyl-[protein] + ATP = O-phospho-L-threonyl-[protein] + ADP + H(+)</text>
        <dbReference type="Rhea" id="RHEA:46608"/>
        <dbReference type="Rhea" id="RHEA-COMP:11060"/>
        <dbReference type="Rhea" id="RHEA-COMP:11605"/>
        <dbReference type="ChEBI" id="CHEBI:15378"/>
        <dbReference type="ChEBI" id="CHEBI:30013"/>
        <dbReference type="ChEBI" id="CHEBI:30616"/>
        <dbReference type="ChEBI" id="CHEBI:61977"/>
        <dbReference type="ChEBI" id="CHEBI:456216"/>
        <dbReference type="EC" id="2.7.11.1"/>
    </reaction>
</comment>
<dbReference type="EMBL" id="KZ613943">
    <property type="protein sequence ID" value="PMD42321.1"/>
    <property type="molecule type" value="Genomic_DNA"/>
</dbReference>
<dbReference type="OrthoDB" id="4062651at2759"/>
<dbReference type="AlphaFoldDB" id="A0A2J6RUX7"/>
<evidence type="ECO:0000256" key="2">
    <source>
        <dbReference type="ARBA" id="ARBA00011534"/>
    </source>
</evidence>
<evidence type="ECO:0000256" key="8">
    <source>
        <dbReference type="ARBA" id="ARBA00022741"/>
    </source>
</evidence>
<dbReference type="Pfam" id="PF01163">
    <property type="entry name" value="RIO1"/>
    <property type="match status" value="1"/>
</dbReference>
<keyword evidence="6" id="KW-0723">Serine/threonine-protein kinase</keyword>
<dbReference type="SUPFAM" id="SSF56112">
    <property type="entry name" value="Protein kinase-like (PK-like)"/>
    <property type="match status" value="1"/>
</dbReference>
<dbReference type="PROSITE" id="PS50011">
    <property type="entry name" value="PROTEIN_KINASE_DOM"/>
    <property type="match status" value="1"/>
</dbReference>
<dbReference type="GO" id="GO:0004674">
    <property type="term" value="F:protein serine/threonine kinase activity"/>
    <property type="evidence" value="ECO:0007669"/>
    <property type="project" value="UniProtKB-KW"/>
</dbReference>
<feature type="compositionally biased region" description="Basic residues" evidence="15">
    <location>
        <begin position="1"/>
        <end position="16"/>
    </location>
</feature>
<dbReference type="InterPro" id="IPR018934">
    <property type="entry name" value="RIO_dom"/>
</dbReference>
<reference evidence="17 18" key="1">
    <citation type="submission" date="2016-04" db="EMBL/GenBank/DDBJ databases">
        <title>A degradative enzymes factory behind the ericoid mycorrhizal symbiosis.</title>
        <authorList>
            <consortium name="DOE Joint Genome Institute"/>
            <person name="Martino E."/>
            <person name="Morin E."/>
            <person name="Grelet G."/>
            <person name="Kuo A."/>
            <person name="Kohler A."/>
            <person name="Daghino S."/>
            <person name="Barry K."/>
            <person name="Choi C."/>
            <person name="Cichocki N."/>
            <person name="Clum A."/>
            <person name="Copeland A."/>
            <person name="Hainaut M."/>
            <person name="Haridas S."/>
            <person name="Labutti K."/>
            <person name="Lindquist E."/>
            <person name="Lipzen A."/>
            <person name="Khouja H.-R."/>
            <person name="Murat C."/>
            <person name="Ohm R."/>
            <person name="Olson A."/>
            <person name="Spatafora J."/>
            <person name="Veneault-Fourrey C."/>
            <person name="Henrissat B."/>
            <person name="Grigoriev I."/>
            <person name="Martin F."/>
            <person name="Perotto S."/>
        </authorList>
    </citation>
    <scope>NUCLEOTIDE SEQUENCE [LARGE SCALE GENOMIC DNA]</scope>
    <source>
        <strain evidence="17 18">F</strain>
    </source>
</reference>
<keyword evidence="8" id="KW-0547">Nucleotide-binding</keyword>
<dbReference type="STRING" id="1149755.A0A2J6RUX7"/>
<keyword evidence="7" id="KW-0808">Transferase</keyword>
<evidence type="ECO:0000256" key="14">
    <source>
        <dbReference type="ARBA" id="ARBA00048679"/>
    </source>
</evidence>
<evidence type="ECO:0000256" key="11">
    <source>
        <dbReference type="ARBA" id="ARBA00030980"/>
    </source>
</evidence>
<evidence type="ECO:0000256" key="15">
    <source>
        <dbReference type="SAM" id="MobiDB-lite"/>
    </source>
</evidence>
<dbReference type="InterPro" id="IPR000719">
    <property type="entry name" value="Prot_kinase_dom"/>
</dbReference>
<evidence type="ECO:0000256" key="10">
    <source>
        <dbReference type="ARBA" id="ARBA00022840"/>
    </source>
</evidence>
<feature type="domain" description="Protein kinase" evidence="16">
    <location>
        <begin position="53"/>
        <end position="268"/>
    </location>
</feature>
<evidence type="ECO:0000259" key="16">
    <source>
        <dbReference type="PROSITE" id="PS50011"/>
    </source>
</evidence>
<dbReference type="Proteomes" id="UP000235786">
    <property type="component" value="Unassembled WGS sequence"/>
</dbReference>
<evidence type="ECO:0000256" key="1">
    <source>
        <dbReference type="ARBA" id="ARBA00003747"/>
    </source>
</evidence>
<comment type="subunit">
    <text evidence="2">Component of the EKC/KEOPS complex composed of at least BUD32, CGI121, GON7, KAE1 and PCC1; the whole complex dimerizes.</text>
</comment>
<feature type="region of interest" description="Disordered" evidence="15">
    <location>
        <begin position="1"/>
        <end position="41"/>
    </location>
</feature>
<evidence type="ECO:0000313" key="18">
    <source>
        <dbReference type="Proteomes" id="UP000235786"/>
    </source>
</evidence>
<comment type="function">
    <text evidence="1">Component of the EKC/KEOPS complex that is required for the formation of a threonylcarbamoyl group on adenosine at position 37 (t(6)A37) in tRNAs that read codons beginning with adenine. The complex is probably involved in the transfer of the threonylcarbamoyl moiety of threonylcarbamoyl-AMP (TC-AMP) to the N6 group of A37. BUD32 has ATPase activity in the context of the EKC/KEOPS complex and likely plays a supporting role to the catalytic subunit KAE1. The EKC/KEOPS complex also promotes both telomere uncapping and telomere elongation. The complex is required for efficient recruitment of transcriptional coactivators.</text>
</comment>
<evidence type="ECO:0000256" key="6">
    <source>
        <dbReference type="ARBA" id="ARBA00022527"/>
    </source>
</evidence>
<name>A0A2J6RUX7_HYAVF</name>
<keyword evidence="9" id="KW-0418">Kinase</keyword>
<dbReference type="GO" id="GO:0005524">
    <property type="term" value="F:ATP binding"/>
    <property type="evidence" value="ECO:0007669"/>
    <property type="project" value="UniProtKB-KW"/>
</dbReference>
<organism evidence="17 18">
    <name type="scientific">Hyaloscypha variabilis (strain UAMH 11265 / GT02V1 / F)</name>
    <name type="common">Meliniomyces variabilis</name>
    <dbReference type="NCBI Taxonomy" id="1149755"/>
    <lineage>
        <taxon>Eukaryota</taxon>
        <taxon>Fungi</taxon>
        <taxon>Dikarya</taxon>
        <taxon>Ascomycota</taxon>
        <taxon>Pezizomycotina</taxon>
        <taxon>Leotiomycetes</taxon>
        <taxon>Helotiales</taxon>
        <taxon>Hyaloscyphaceae</taxon>
        <taxon>Hyaloscypha</taxon>
        <taxon>Hyaloscypha variabilis</taxon>
    </lineage>
</organism>
<gene>
    <name evidence="17" type="ORF">L207DRAFT_308383</name>
</gene>
<evidence type="ECO:0000256" key="9">
    <source>
        <dbReference type="ARBA" id="ARBA00022777"/>
    </source>
</evidence>
<dbReference type="InterPro" id="IPR011009">
    <property type="entry name" value="Kinase-like_dom_sf"/>
</dbReference>
<evidence type="ECO:0000256" key="13">
    <source>
        <dbReference type="ARBA" id="ARBA00047899"/>
    </source>
</evidence>
<feature type="compositionally biased region" description="Polar residues" evidence="15">
    <location>
        <begin position="18"/>
        <end position="34"/>
    </location>
</feature>
<accession>A0A2J6RUX7</accession>
<dbReference type="InterPro" id="IPR008266">
    <property type="entry name" value="Tyr_kinase_AS"/>
</dbReference>
<evidence type="ECO:0000256" key="4">
    <source>
        <dbReference type="ARBA" id="ARBA00013948"/>
    </source>
</evidence>
<evidence type="ECO:0000256" key="5">
    <source>
        <dbReference type="ARBA" id="ARBA00019973"/>
    </source>
</evidence>